<dbReference type="PROSITE" id="PS51257">
    <property type="entry name" value="PROKAR_LIPOPROTEIN"/>
    <property type="match status" value="1"/>
</dbReference>
<dbReference type="AlphaFoldDB" id="A0A848CU03"/>
<evidence type="ECO:0000256" key="1">
    <source>
        <dbReference type="SAM" id="SignalP"/>
    </source>
</evidence>
<dbReference type="RefSeq" id="WP_168975497.1">
    <property type="nucleotide sequence ID" value="NZ_JABAGO010000025.1"/>
</dbReference>
<evidence type="ECO:0008006" key="4">
    <source>
        <dbReference type="Google" id="ProtNLM"/>
    </source>
</evidence>
<gene>
    <name evidence="2" type="ORF">HF838_13430</name>
</gene>
<comment type="caution">
    <text evidence="2">The sequence shown here is derived from an EMBL/GenBank/DDBJ whole genome shotgun (WGS) entry which is preliminary data.</text>
</comment>
<proteinExistence type="predicted"/>
<evidence type="ECO:0000313" key="2">
    <source>
        <dbReference type="EMBL" id="NME99263.1"/>
    </source>
</evidence>
<organism evidence="2 3">
    <name type="scientific">Aneurinibacillus aneurinilyticus</name>
    <name type="common">Bacillus aneurinolyticus</name>
    <dbReference type="NCBI Taxonomy" id="1391"/>
    <lineage>
        <taxon>Bacteria</taxon>
        <taxon>Bacillati</taxon>
        <taxon>Bacillota</taxon>
        <taxon>Bacilli</taxon>
        <taxon>Bacillales</taxon>
        <taxon>Paenibacillaceae</taxon>
        <taxon>Aneurinibacillus group</taxon>
        <taxon>Aneurinibacillus</taxon>
    </lineage>
</organism>
<sequence length="169" mass="19506">MKTTKFLAILIILLLFLTACTKSEKQTEDAFTIKMSGESEHWRIENYVSKITDTQSEFSNGKIYYIGQEKLKKNTAINFFSIEFRLGNEKVVYRKSITADTIDFPQDLKDADLTQNITLDEKSHFDRDIVEKTYAIVKWSVSNGEEHTEKINLHKINDIGGIKDVDYPV</sequence>
<feature type="signal peptide" evidence="1">
    <location>
        <begin position="1"/>
        <end position="21"/>
    </location>
</feature>
<protein>
    <recommendedName>
        <fullName evidence="4">Lipoprotein</fullName>
    </recommendedName>
</protein>
<evidence type="ECO:0000313" key="3">
    <source>
        <dbReference type="Proteomes" id="UP000561326"/>
    </source>
</evidence>
<accession>A0A848CU03</accession>
<dbReference type="Proteomes" id="UP000561326">
    <property type="component" value="Unassembled WGS sequence"/>
</dbReference>
<name>A0A848CU03_ANEAE</name>
<feature type="chain" id="PRO_5038394646" description="Lipoprotein" evidence="1">
    <location>
        <begin position="22"/>
        <end position="169"/>
    </location>
</feature>
<reference evidence="2 3" key="1">
    <citation type="submission" date="2020-04" db="EMBL/GenBank/DDBJ databases">
        <authorList>
            <person name="Hitch T.C.A."/>
            <person name="Wylensek D."/>
            <person name="Clavel T."/>
        </authorList>
    </citation>
    <scope>NUCLEOTIDE SEQUENCE [LARGE SCALE GENOMIC DNA]</scope>
    <source>
        <strain evidence="2 3">WB01_D5_05</strain>
    </source>
</reference>
<dbReference type="EMBL" id="JABAGO010000025">
    <property type="protein sequence ID" value="NME99263.1"/>
    <property type="molecule type" value="Genomic_DNA"/>
</dbReference>
<keyword evidence="1" id="KW-0732">Signal</keyword>